<feature type="compositionally biased region" description="Low complexity" evidence="1">
    <location>
        <begin position="78"/>
        <end position="91"/>
    </location>
</feature>
<feature type="compositionally biased region" description="Low complexity" evidence="1">
    <location>
        <begin position="106"/>
        <end position="121"/>
    </location>
</feature>
<accession>A0A5J5JUR2</accession>
<gene>
    <name evidence="3" type="ORF">F5972_36050</name>
</gene>
<comment type="caution">
    <text evidence="3">The sequence shown here is derived from an EMBL/GenBank/DDBJ whole genome shotgun (WGS) entry which is preliminary data.</text>
</comment>
<evidence type="ECO:0000256" key="1">
    <source>
        <dbReference type="SAM" id="MobiDB-lite"/>
    </source>
</evidence>
<dbReference type="AlphaFoldDB" id="A0A5J5JUR2"/>
<proteinExistence type="predicted"/>
<dbReference type="EMBL" id="VYTZ01000025">
    <property type="protein sequence ID" value="KAA9373335.1"/>
    <property type="molecule type" value="Genomic_DNA"/>
</dbReference>
<dbReference type="Pfam" id="PF13276">
    <property type="entry name" value="HTH_21"/>
    <property type="match status" value="1"/>
</dbReference>
<sequence>MGVSESGYYAWRSRPPSPRSVRHASLTEVIREAHAASRGVYGARRVHAELILGRGIAVGHGQVTCWCIARASRGCPVTASTTRSSSRSGAGCRPNCSIGGDGTPASSWQTRSSSTWRSSTTANDITAP</sequence>
<dbReference type="Proteomes" id="UP000327011">
    <property type="component" value="Unassembled WGS sequence"/>
</dbReference>
<evidence type="ECO:0000259" key="2">
    <source>
        <dbReference type="Pfam" id="PF13276"/>
    </source>
</evidence>
<evidence type="ECO:0000313" key="3">
    <source>
        <dbReference type="EMBL" id="KAA9373335.1"/>
    </source>
</evidence>
<feature type="region of interest" description="Disordered" evidence="1">
    <location>
        <begin position="78"/>
        <end position="128"/>
    </location>
</feature>
<name>A0A5J5JUR2_9ACTN</name>
<feature type="domain" description="HTH-like" evidence="2">
    <location>
        <begin position="26"/>
        <end position="63"/>
    </location>
</feature>
<evidence type="ECO:0000313" key="4">
    <source>
        <dbReference type="Proteomes" id="UP000327011"/>
    </source>
</evidence>
<organism evidence="3 4">
    <name type="scientific">Microbispora cellulosiformans</name>
    <dbReference type="NCBI Taxonomy" id="2614688"/>
    <lineage>
        <taxon>Bacteria</taxon>
        <taxon>Bacillati</taxon>
        <taxon>Actinomycetota</taxon>
        <taxon>Actinomycetes</taxon>
        <taxon>Streptosporangiales</taxon>
        <taxon>Streptosporangiaceae</taxon>
        <taxon>Microbispora</taxon>
    </lineage>
</organism>
<protein>
    <submittedName>
        <fullName evidence="3">Transposase</fullName>
    </submittedName>
</protein>
<keyword evidence="4" id="KW-1185">Reference proteome</keyword>
<reference evidence="3 4" key="1">
    <citation type="submission" date="2019-09" db="EMBL/GenBank/DDBJ databases">
        <title>Screening of Novel Bioactive Compounds from Soil-Associated.</title>
        <authorList>
            <person name="Gong X."/>
        </authorList>
    </citation>
    <scope>NUCLEOTIDE SEQUENCE [LARGE SCALE GENOMIC DNA]</scope>
    <source>
        <strain evidence="3 4">Gxj-6</strain>
    </source>
</reference>
<dbReference type="InterPro" id="IPR025948">
    <property type="entry name" value="HTH-like_dom"/>
</dbReference>